<evidence type="ECO:0000256" key="1">
    <source>
        <dbReference type="SAM" id="MobiDB-lite"/>
    </source>
</evidence>
<feature type="region of interest" description="Disordered" evidence="1">
    <location>
        <begin position="85"/>
        <end position="140"/>
    </location>
</feature>
<feature type="region of interest" description="Disordered" evidence="1">
    <location>
        <begin position="322"/>
        <end position="357"/>
    </location>
</feature>
<dbReference type="RefSeq" id="XP_040224955.2">
    <property type="nucleotide sequence ID" value="XM_040369021.2"/>
</dbReference>
<feature type="region of interest" description="Disordered" evidence="1">
    <location>
        <begin position="1"/>
        <end position="58"/>
    </location>
</feature>
<evidence type="ECO:0000313" key="3">
    <source>
        <dbReference type="EnsemblMetazoa" id="ACON005106-PA"/>
    </source>
</evidence>
<sequence>MENSQTKRSTRSAAPPAVSAEMPELKEEPIDDDISLDHTRQAATESTHQEGFVSSGARDPFLDEMEIGETSITFPNAFLDAFGQDVKTEHPTAEESDLNAEAVEAAGSSTAKRKNCDDEESEEDSSSATKRLPNSSSSDNILLNKLAPALRVSSPLLRQNTQKTVKPTTTRVQSTEPSKCTYIIRMLNDDPTKPPSKPVVVSADQVQKLQRVPIEQIRALKRVAAPPQPGNVLNPRIRVKNFATMQPTAQTAMPSVQKDTQQNSSPPPHSKEECTHCPCFEKFVKEHDQKMDTFLTKQQRIVSEILNLQRHIMNKLHSIESTLESQPTGGGEPSFIEHSDDDSAHSPIPFNLPNTIDEASEPNYAAAQQNGTAHINSDEVQLFSFTRMEKAEELNEFDRRLADAEYFKETYNWLNSLITETNCANRMLVALDLLFDKVFVNKCSWTGRGKGNSRKVPLRCRRNLLHLFKVIGSTRRASVSRSDVEDFFIKKLKQSKQRLNLQGIRKATCHVKRTQLS</sequence>
<name>A0A6E8VLA8_ANOCL</name>
<feature type="compositionally biased region" description="Basic and acidic residues" evidence="1">
    <location>
        <begin position="335"/>
        <end position="344"/>
    </location>
</feature>
<protein>
    <submittedName>
        <fullName evidence="3">DUF4806 domain-containing protein</fullName>
    </submittedName>
</protein>
<organism evidence="3 4">
    <name type="scientific">Anopheles coluzzii</name>
    <name type="common">African malaria mosquito</name>
    <dbReference type="NCBI Taxonomy" id="1518534"/>
    <lineage>
        <taxon>Eukaryota</taxon>
        <taxon>Metazoa</taxon>
        <taxon>Ecdysozoa</taxon>
        <taxon>Arthropoda</taxon>
        <taxon>Hexapoda</taxon>
        <taxon>Insecta</taxon>
        <taxon>Pterygota</taxon>
        <taxon>Neoptera</taxon>
        <taxon>Endopterygota</taxon>
        <taxon>Diptera</taxon>
        <taxon>Nematocera</taxon>
        <taxon>Culicoidea</taxon>
        <taxon>Culicidae</taxon>
        <taxon>Anophelinae</taxon>
        <taxon>Anopheles</taxon>
    </lineage>
</organism>
<dbReference type="Pfam" id="PF16064">
    <property type="entry name" value="DUF4806"/>
    <property type="match status" value="1"/>
</dbReference>
<evidence type="ECO:0000259" key="2">
    <source>
        <dbReference type="Pfam" id="PF16064"/>
    </source>
</evidence>
<accession>A0A6E8VLA8</accession>
<feature type="domain" description="DUF4806" evidence="2">
    <location>
        <begin position="389"/>
        <end position="462"/>
    </location>
</feature>
<feature type="compositionally biased region" description="Polar residues" evidence="1">
    <location>
        <begin position="248"/>
        <end position="264"/>
    </location>
</feature>
<feature type="compositionally biased region" description="Polar residues" evidence="1">
    <location>
        <begin position="128"/>
        <end position="140"/>
    </location>
</feature>
<dbReference type="EnsemblMetazoa" id="ACON005106-RA">
    <property type="protein sequence ID" value="ACON005106-PA"/>
    <property type="gene ID" value="ACON005106"/>
</dbReference>
<dbReference type="VEuPathDB" id="VectorBase:ACMO_013125"/>
<feature type="region of interest" description="Disordered" evidence="1">
    <location>
        <begin position="155"/>
        <end position="176"/>
    </location>
</feature>
<dbReference type="GeneID" id="120950751"/>
<dbReference type="VEuPathDB" id="VectorBase:ACON005106"/>
<evidence type="ECO:0000313" key="4">
    <source>
        <dbReference type="Proteomes" id="UP001105220"/>
    </source>
</evidence>
<proteinExistence type="predicted"/>
<dbReference type="Proteomes" id="UP001105220">
    <property type="component" value="Unplaced"/>
</dbReference>
<reference key="1">
    <citation type="journal article" date="2019" name="Genes (Basel)">
        <title>A High-Quality De novo Genome Assembly from a Single Mosquito Using PacBio Sequencing.</title>
        <authorList>
            <person name="Kingan S.B."/>
            <person name="Heaton H."/>
            <person name="Cudini J."/>
            <person name="Lambert C.C."/>
            <person name="Baybayan P."/>
            <person name="Galvin B.D."/>
            <person name="Durbin R."/>
            <person name="Korlach J."/>
            <person name="Lawniczak M.K.N."/>
        </authorList>
    </citation>
    <scope>NUCLEOTIDE SEQUENCE [LARGE SCALE GENOMIC DNA]</scope>
    <source>
        <strain>Mali-NIH</strain>
    </source>
</reference>
<dbReference type="VEuPathDB" id="VectorBase:ACON2_041272"/>
<dbReference type="InterPro" id="IPR032071">
    <property type="entry name" value="DUF4806"/>
</dbReference>
<feature type="compositionally biased region" description="Polar residues" evidence="1">
    <location>
        <begin position="156"/>
        <end position="176"/>
    </location>
</feature>
<keyword evidence="4" id="KW-1185">Reference proteome</keyword>
<feature type="region of interest" description="Disordered" evidence="1">
    <location>
        <begin position="248"/>
        <end position="273"/>
    </location>
</feature>
<reference evidence="3" key="2">
    <citation type="submission" date="2020-05" db="UniProtKB">
        <authorList>
            <consortium name="EnsemblMetazoa"/>
        </authorList>
    </citation>
    <scope>IDENTIFICATION</scope>
    <source>
        <strain evidence="3">Ngousso</strain>
    </source>
</reference>
<dbReference type="AlphaFoldDB" id="A0A6E8VLA8"/>